<dbReference type="AlphaFoldDB" id="A0A543AE25"/>
<sequence length="264" mass="28065">MSTTSPDPLRIAAWQCAPDQLDVERNLARLDDVCGRAAEAGAAVLVAPEMVTTGYAIGPEQVHRLAEPADGATYAEVARIAQRHRIAIAYGFPELAGEKVYNSAALVAPDGTLCGVHRKTHLWGGTDAAQFDAIDVAPEPVELDGDPVGMLICYDVEFPEPVRRLAVAGSRLLLVPTANPVGSEHVPEVLVPARALESRIAVVYANQCGSDALHTYGGRSVICSRTGQVLAAAGTEEELLVADVDLDEVLADDHLADRRPELYL</sequence>
<proteinExistence type="inferred from homology"/>
<dbReference type="GO" id="GO:0033388">
    <property type="term" value="P:putrescine biosynthetic process from arginine"/>
    <property type="evidence" value="ECO:0007669"/>
    <property type="project" value="TreeGrafter"/>
</dbReference>
<dbReference type="InterPro" id="IPR050345">
    <property type="entry name" value="Aliph_Amidase/BUP"/>
</dbReference>
<evidence type="ECO:0000313" key="4">
    <source>
        <dbReference type="EMBL" id="TQL70838.1"/>
    </source>
</evidence>
<dbReference type="CDD" id="cd07576">
    <property type="entry name" value="R-amidase_like"/>
    <property type="match status" value="1"/>
</dbReference>
<dbReference type="InterPro" id="IPR044083">
    <property type="entry name" value="RamA-like"/>
</dbReference>
<comment type="similarity">
    <text evidence="1">Belongs to the carbon-nitrogen hydrolase superfamily. NIT1/NIT2 family.</text>
</comment>
<reference evidence="4 5" key="1">
    <citation type="submission" date="2019-06" db="EMBL/GenBank/DDBJ databases">
        <title>Sequencing the genomes of 1000 actinobacteria strains.</title>
        <authorList>
            <person name="Klenk H.-P."/>
        </authorList>
    </citation>
    <scope>NUCLEOTIDE SEQUENCE [LARGE SCALE GENOMIC DNA]</scope>
    <source>
        <strain evidence="4 5">DSM 25218</strain>
    </source>
</reference>
<dbReference type="Gene3D" id="3.60.110.10">
    <property type="entry name" value="Carbon-nitrogen hydrolase"/>
    <property type="match status" value="1"/>
</dbReference>
<comment type="caution">
    <text evidence="4">The sequence shown here is derived from an EMBL/GenBank/DDBJ whole genome shotgun (WGS) entry which is preliminary data.</text>
</comment>
<evidence type="ECO:0000313" key="5">
    <source>
        <dbReference type="Proteomes" id="UP000320209"/>
    </source>
</evidence>
<dbReference type="InterPro" id="IPR001110">
    <property type="entry name" value="UPF0012_CS"/>
</dbReference>
<dbReference type="RefSeq" id="WP_141782519.1">
    <property type="nucleotide sequence ID" value="NZ_VFOV01000001.1"/>
</dbReference>
<evidence type="ECO:0000256" key="1">
    <source>
        <dbReference type="ARBA" id="ARBA00010613"/>
    </source>
</evidence>
<organism evidence="4 5">
    <name type="scientific">Nocardioides albertanoniae</name>
    <dbReference type="NCBI Taxonomy" id="1175486"/>
    <lineage>
        <taxon>Bacteria</taxon>
        <taxon>Bacillati</taxon>
        <taxon>Actinomycetota</taxon>
        <taxon>Actinomycetes</taxon>
        <taxon>Propionibacteriales</taxon>
        <taxon>Nocardioidaceae</taxon>
        <taxon>Nocardioides</taxon>
    </lineage>
</organism>
<dbReference type="OrthoDB" id="9811121at2"/>
<dbReference type="GO" id="GO:0050126">
    <property type="term" value="F:N-carbamoylputrescine amidase activity"/>
    <property type="evidence" value="ECO:0007669"/>
    <property type="project" value="TreeGrafter"/>
</dbReference>
<accession>A0A543AE25</accession>
<evidence type="ECO:0000256" key="2">
    <source>
        <dbReference type="ARBA" id="ARBA00022801"/>
    </source>
</evidence>
<dbReference type="InterPro" id="IPR003010">
    <property type="entry name" value="C-N_Hydrolase"/>
</dbReference>
<dbReference type="PANTHER" id="PTHR43674:SF2">
    <property type="entry name" value="BETA-UREIDOPROPIONASE"/>
    <property type="match status" value="1"/>
</dbReference>
<evidence type="ECO:0000259" key="3">
    <source>
        <dbReference type="PROSITE" id="PS50263"/>
    </source>
</evidence>
<dbReference type="Pfam" id="PF00795">
    <property type="entry name" value="CN_hydrolase"/>
    <property type="match status" value="1"/>
</dbReference>
<dbReference type="InterPro" id="IPR036526">
    <property type="entry name" value="C-N_Hydrolase_sf"/>
</dbReference>
<protein>
    <submittedName>
        <fullName evidence="4">5-aminopentanamidase</fullName>
    </submittedName>
</protein>
<dbReference type="Proteomes" id="UP000320209">
    <property type="component" value="Unassembled WGS sequence"/>
</dbReference>
<name>A0A543AE25_9ACTN</name>
<dbReference type="PROSITE" id="PS01227">
    <property type="entry name" value="UPF0012"/>
    <property type="match status" value="1"/>
</dbReference>
<dbReference type="EMBL" id="VFOV01000001">
    <property type="protein sequence ID" value="TQL70838.1"/>
    <property type="molecule type" value="Genomic_DNA"/>
</dbReference>
<gene>
    <name evidence="4" type="ORF">FB381_4782</name>
</gene>
<feature type="domain" description="CN hydrolase" evidence="3">
    <location>
        <begin position="9"/>
        <end position="246"/>
    </location>
</feature>
<keyword evidence="2" id="KW-0378">Hydrolase</keyword>
<dbReference type="SUPFAM" id="SSF56317">
    <property type="entry name" value="Carbon-nitrogen hydrolase"/>
    <property type="match status" value="1"/>
</dbReference>
<keyword evidence="5" id="KW-1185">Reference proteome</keyword>
<dbReference type="PANTHER" id="PTHR43674">
    <property type="entry name" value="NITRILASE C965.09-RELATED"/>
    <property type="match status" value="1"/>
</dbReference>
<dbReference type="PROSITE" id="PS50263">
    <property type="entry name" value="CN_HYDROLASE"/>
    <property type="match status" value="1"/>
</dbReference>